<dbReference type="GeneID" id="100948067"/>
<feature type="region of interest" description="Disordered" evidence="11">
    <location>
        <begin position="28"/>
        <end position="106"/>
    </location>
</feature>
<reference evidence="13" key="3">
    <citation type="submission" date="2025-09" db="UniProtKB">
        <authorList>
            <consortium name="Ensembl"/>
        </authorList>
    </citation>
    <scope>IDENTIFICATION</scope>
</reference>
<dbReference type="SUPFAM" id="SSF90229">
    <property type="entry name" value="CCCH zinc finger"/>
    <property type="match status" value="2"/>
</dbReference>
<feature type="region of interest" description="Disordered" evidence="11">
    <location>
        <begin position="796"/>
        <end position="949"/>
    </location>
</feature>
<reference evidence="14" key="1">
    <citation type="submission" date="2011-03" db="EMBL/GenBank/DDBJ databases">
        <title>Version 3 of the genome sequence of Otolemur garnettii (Bushbaby).</title>
        <authorList>
            <consortium name="The Broad Institute Genome Sequencing Platform"/>
            <person name="Di Palma F."/>
            <person name="Johnson J."/>
            <person name="Lander E.S."/>
            <person name="Lindblad-Toh K."/>
            <person name="Jaffe D.B."/>
            <person name="Gnerre S."/>
            <person name="MacCallum I."/>
            <person name="Przybylski D."/>
            <person name="Ribeiro F.J."/>
            <person name="Burton J.N."/>
            <person name="Walker B.J."/>
            <person name="Sharpe T."/>
            <person name="Hall G."/>
        </authorList>
    </citation>
    <scope>NUCLEOTIDE SEQUENCE [LARGE SCALE GENOMIC DNA]</scope>
</reference>
<feature type="zinc finger region" description="C3H1-type" evidence="10">
    <location>
        <begin position="748"/>
        <end position="769"/>
    </location>
</feature>
<feature type="compositionally biased region" description="Low complexity" evidence="11">
    <location>
        <begin position="894"/>
        <end position="908"/>
    </location>
</feature>
<dbReference type="SMART" id="SM00356">
    <property type="entry name" value="ZnF_C3H1"/>
    <property type="match status" value="5"/>
</dbReference>
<evidence type="ECO:0000256" key="2">
    <source>
        <dbReference type="ARBA" id="ARBA00022737"/>
    </source>
</evidence>
<dbReference type="Pfam" id="PF00642">
    <property type="entry name" value="zf-CCCH"/>
    <property type="match status" value="2"/>
</dbReference>
<evidence type="ECO:0000256" key="10">
    <source>
        <dbReference type="PROSITE-ProRule" id="PRU00723"/>
    </source>
</evidence>
<feature type="compositionally biased region" description="Polar residues" evidence="11">
    <location>
        <begin position="811"/>
        <end position="823"/>
    </location>
</feature>
<accession>H0XC66</accession>
<evidence type="ECO:0000256" key="7">
    <source>
        <dbReference type="ARBA" id="ARBA00064187"/>
    </source>
</evidence>
<dbReference type="KEGG" id="oga:100948067"/>
<feature type="compositionally biased region" description="Polar residues" evidence="11">
    <location>
        <begin position="462"/>
        <end position="471"/>
    </location>
</feature>
<feature type="region of interest" description="Disordered" evidence="11">
    <location>
        <begin position="265"/>
        <end position="295"/>
    </location>
</feature>
<dbReference type="PANTHER" id="PTHR46156">
    <property type="entry name" value="CCCH ZINGC FINGER"/>
    <property type="match status" value="1"/>
</dbReference>
<dbReference type="PANTHER" id="PTHR46156:SF1">
    <property type="entry name" value="ZINC FINGER CCCH DOMAIN-CONTAINING PROTEIN 3"/>
    <property type="match status" value="1"/>
</dbReference>
<dbReference type="InterPro" id="IPR000571">
    <property type="entry name" value="Znf_CCCH"/>
</dbReference>
<feature type="region of interest" description="Disordered" evidence="11">
    <location>
        <begin position="441"/>
        <end position="498"/>
    </location>
</feature>
<dbReference type="HOGENOM" id="CLU_014207_0_0_1"/>
<proteinExistence type="predicted"/>
<dbReference type="EMBL" id="AAQR03179358">
    <property type="status" value="NOT_ANNOTATED_CDS"/>
    <property type="molecule type" value="Genomic_DNA"/>
</dbReference>
<dbReference type="FunFam" id="4.10.1000.10:FF:000008">
    <property type="entry name" value="zinc finger CCCH domain-containing protein 3"/>
    <property type="match status" value="1"/>
</dbReference>
<dbReference type="GO" id="GO:0008270">
    <property type="term" value="F:zinc ion binding"/>
    <property type="evidence" value="ECO:0007669"/>
    <property type="project" value="UniProtKB-KW"/>
</dbReference>
<feature type="compositionally biased region" description="Low complexity" evidence="11">
    <location>
        <begin position="917"/>
        <end position="928"/>
    </location>
</feature>
<keyword evidence="5" id="KW-0238">DNA-binding</keyword>
<keyword evidence="3 10" id="KW-0863">Zinc-finger</keyword>
<evidence type="ECO:0000259" key="12">
    <source>
        <dbReference type="PROSITE" id="PS50103"/>
    </source>
</evidence>
<reference evidence="13" key="2">
    <citation type="submission" date="2025-08" db="UniProtKB">
        <authorList>
            <consortium name="Ensembl"/>
        </authorList>
    </citation>
    <scope>IDENTIFICATION</scope>
</reference>
<keyword evidence="1 10" id="KW-0479">Metal-binding</keyword>
<feature type="compositionally biased region" description="Low complexity" evidence="11">
    <location>
        <begin position="316"/>
        <end position="333"/>
    </location>
</feature>
<dbReference type="Proteomes" id="UP000005225">
    <property type="component" value="Unassembled WGS sequence"/>
</dbReference>
<evidence type="ECO:0000256" key="6">
    <source>
        <dbReference type="ARBA" id="ARBA00057285"/>
    </source>
</evidence>
<evidence type="ECO:0000256" key="4">
    <source>
        <dbReference type="ARBA" id="ARBA00022833"/>
    </source>
</evidence>
<dbReference type="GO" id="GO:0005847">
    <property type="term" value="C:mRNA cleavage and polyadenylation specificity factor complex"/>
    <property type="evidence" value="ECO:0007669"/>
    <property type="project" value="Ensembl"/>
</dbReference>
<feature type="compositionally biased region" description="Pro residues" evidence="11">
    <location>
        <begin position="868"/>
        <end position="879"/>
    </location>
</feature>
<feature type="zinc finger region" description="C3H1-type" evidence="10">
    <location>
        <begin position="697"/>
        <end position="720"/>
    </location>
</feature>
<dbReference type="STRING" id="30611.ENSOGAP00000013352"/>
<dbReference type="GO" id="GO:0070412">
    <property type="term" value="F:R-SMAD binding"/>
    <property type="evidence" value="ECO:0007669"/>
    <property type="project" value="Ensembl"/>
</dbReference>
<evidence type="ECO:0000313" key="14">
    <source>
        <dbReference type="Proteomes" id="UP000005225"/>
    </source>
</evidence>
<dbReference type="OrthoDB" id="3247158at2759"/>
<evidence type="ECO:0000256" key="9">
    <source>
        <dbReference type="ARBA" id="ARBA00079564"/>
    </source>
</evidence>
<keyword evidence="2" id="KW-0677">Repeat</keyword>
<dbReference type="PROSITE" id="PS50103">
    <property type="entry name" value="ZF_C3H1"/>
    <property type="match status" value="5"/>
</dbReference>
<evidence type="ECO:0000256" key="8">
    <source>
        <dbReference type="ARBA" id="ARBA00071600"/>
    </source>
</evidence>
<dbReference type="eggNOG" id="KOG1492">
    <property type="taxonomic scope" value="Eukaryota"/>
</dbReference>
<dbReference type="CTD" id="23144"/>
<feature type="region of interest" description="Disordered" evidence="11">
    <location>
        <begin position="120"/>
        <end position="183"/>
    </location>
</feature>
<dbReference type="InParanoid" id="H0XC66"/>
<dbReference type="EMBL" id="AAQR03179357">
    <property type="status" value="NOT_ANNOTATED_CDS"/>
    <property type="molecule type" value="Genomic_DNA"/>
</dbReference>
<feature type="region of interest" description="Disordered" evidence="11">
    <location>
        <begin position="316"/>
        <end position="428"/>
    </location>
</feature>
<gene>
    <name evidence="13" type="primary">ZC3H3</name>
</gene>
<dbReference type="EMBL" id="AAQR03179360">
    <property type="status" value="NOT_ANNOTATED_CDS"/>
    <property type="molecule type" value="Genomic_DNA"/>
</dbReference>
<feature type="compositionally biased region" description="Low complexity" evidence="11">
    <location>
        <begin position="848"/>
        <end position="867"/>
    </location>
</feature>
<dbReference type="GO" id="GO:0032927">
    <property type="term" value="P:positive regulation of activin receptor signaling pathway"/>
    <property type="evidence" value="ECO:0007669"/>
    <property type="project" value="Ensembl"/>
</dbReference>
<comment type="function">
    <text evidence="6">Required for the export of polyadenylated mRNAs from the nucleus. Enhances ACVR1B-induced SMAD-dependent transcription. Binds to single-stranded DNA but not to double-stranded DNA in vitro. Involved in RNA cleavage.</text>
</comment>
<evidence type="ECO:0000256" key="11">
    <source>
        <dbReference type="SAM" id="MobiDB-lite"/>
    </source>
</evidence>
<evidence type="ECO:0000256" key="5">
    <source>
        <dbReference type="ARBA" id="ARBA00023125"/>
    </source>
</evidence>
<feature type="zinc finger region" description="C3H1-type" evidence="10">
    <location>
        <begin position="770"/>
        <end position="798"/>
    </location>
</feature>
<feature type="domain" description="C3H1-type" evidence="12">
    <location>
        <begin position="665"/>
        <end position="693"/>
    </location>
</feature>
<feature type="compositionally biased region" description="Basic and acidic residues" evidence="11">
    <location>
        <begin position="345"/>
        <end position="360"/>
    </location>
</feature>
<sequence>MEEKEQLRRQIRLLQGLIDDYKNLHGNVPAPGTSAASRWQQPPYHSRAFGARYPRPSRRGFSSHHGSAWRKKYSLVNRPPGSLDPPGDHVVQASLEPGGSQSQDPQQYVLERQVQLSPDQNMVIKIKPPSKSGSTSALGAQQGSLEEYEDTPWNGQRPQEGEGDPPVGQLQSSRPGRARGSCSAEDPILVCQKEPGKPRVVKSLGSVGDSPLGPRRTVSESAIAVKACLPSSVLSPHSGMALGRKVPPHSAVSCTAQLLGERRVNAGHPDQPAPSGSVVSPARSTSGPRQARESSLLVSCRTNKFRKNNYKWVAASAKSPRAARRALSPRGAAENVCRDPFGPADKMEKPQLRTDPDAKPRKPAMSSKLGPAPSKYKWKASSPSASSSSSFRWQSEAGSKDHASQLSPVLSRSPPGDRPAVGSSGLKPVFSESSLSAYKVKSRTKIVRRRGSTSLPGDKKSSPSPATTAKSHLSLRRRQALRGKSSPVLKKTPTKGLVQVTRHRLCRLPPSRAHLPTKEASSLYTLRTPPTSKVIKTRYRIVKKNPASLSTPSFPLSLPSWRTRRLSLSRSLVLNCLRPAATGGGKAQSGSPRWRNRGYRSIGGVLYKVSANKLSKTCSRPSDGGSRPLLRTGRLDPPSSCSRSLASRAVQRSLAIIRQARQRREQRREYCMYYNRFGRCNRGELCPYIHDPEKVAVCTRFVRGTCKKTDGTCPFSHHVSKEKMPVCSYFLKGICSNSNCPYSHVYVSRKAEVCSDFLKGYCPLGMKCKKKHTLLCPDFARRGTCPRGAQCQLLHRNQKRNSRRAAVPSTLEPSDTPTRSRASGSHGPRKPSGTRPTRQAPSSPHPSSPGVSASVSTSPVSSKASPSFPCPSSPSPSSPPSSSDQEEPSLQEEAASAVTTVTGSSSLSKLPAFISLQSSPSPGGQPRVRTPRRPPTKDSGKPLHIKPRL</sequence>
<dbReference type="FunFam" id="4.10.1000.10:FF:000022">
    <property type="entry name" value="Zinc finger CCCH domain-containing protein 7"/>
    <property type="match status" value="1"/>
</dbReference>
<dbReference type="Ensembl" id="ENSOGAT00000014911.2">
    <property type="protein sequence ID" value="ENSOGAP00000013352.2"/>
    <property type="gene ID" value="ENSOGAG00000014907.2"/>
</dbReference>
<dbReference type="InterPro" id="IPR036855">
    <property type="entry name" value="Znf_CCCH_sf"/>
</dbReference>
<keyword evidence="4 10" id="KW-0862">Zinc</keyword>
<dbReference type="OMA" id="VSCRTNK"/>
<feature type="domain" description="C3H1-type" evidence="12">
    <location>
        <begin position="697"/>
        <end position="720"/>
    </location>
</feature>
<name>H0XC66_OTOGA</name>
<feature type="domain" description="C3H1-type" evidence="12">
    <location>
        <begin position="748"/>
        <end position="769"/>
    </location>
</feature>
<feature type="compositionally biased region" description="Basic residues" evidence="11">
    <location>
        <begin position="441"/>
        <end position="451"/>
    </location>
</feature>
<evidence type="ECO:0000313" key="13">
    <source>
        <dbReference type="Ensembl" id="ENSOGAP00000013352.2"/>
    </source>
</evidence>
<feature type="region of interest" description="Disordered" evidence="11">
    <location>
        <begin position="617"/>
        <end position="642"/>
    </location>
</feature>
<feature type="compositionally biased region" description="Polar residues" evidence="11">
    <location>
        <begin position="131"/>
        <end position="144"/>
    </location>
</feature>
<dbReference type="GeneTree" id="ENSGT00940000161068"/>
<dbReference type="GO" id="GO:0003677">
    <property type="term" value="F:DNA binding"/>
    <property type="evidence" value="ECO:0007669"/>
    <property type="project" value="UniProtKB-KW"/>
</dbReference>
<dbReference type="EMBL" id="AAQR03179359">
    <property type="status" value="NOT_ANNOTATED_CDS"/>
    <property type="molecule type" value="Genomic_DNA"/>
</dbReference>
<dbReference type="AlphaFoldDB" id="H0XC66"/>
<dbReference type="RefSeq" id="XP_023364179.1">
    <property type="nucleotide sequence ID" value="XM_023508411.1"/>
</dbReference>
<feature type="domain" description="C3H1-type" evidence="12">
    <location>
        <begin position="721"/>
        <end position="747"/>
    </location>
</feature>
<organism evidence="13 14">
    <name type="scientific">Otolemur garnettii</name>
    <name type="common">Small-eared galago</name>
    <name type="synonym">Garnett's greater bushbaby</name>
    <dbReference type="NCBI Taxonomy" id="30611"/>
    <lineage>
        <taxon>Eukaryota</taxon>
        <taxon>Metazoa</taxon>
        <taxon>Chordata</taxon>
        <taxon>Craniata</taxon>
        <taxon>Vertebrata</taxon>
        <taxon>Euteleostomi</taxon>
        <taxon>Mammalia</taxon>
        <taxon>Eutheria</taxon>
        <taxon>Euarchontoglires</taxon>
        <taxon>Primates</taxon>
        <taxon>Strepsirrhini</taxon>
        <taxon>Lorisiformes</taxon>
        <taxon>Galagidae</taxon>
        <taxon>Otolemur</taxon>
    </lineage>
</organism>
<feature type="compositionally biased region" description="Basic residues" evidence="11">
    <location>
        <begin position="55"/>
        <end position="73"/>
    </location>
</feature>
<evidence type="ECO:0000256" key="3">
    <source>
        <dbReference type="ARBA" id="ARBA00022771"/>
    </source>
</evidence>
<evidence type="ECO:0000256" key="1">
    <source>
        <dbReference type="ARBA" id="ARBA00022723"/>
    </source>
</evidence>
<feature type="zinc finger region" description="C3H1-type" evidence="10">
    <location>
        <begin position="665"/>
        <end position="693"/>
    </location>
</feature>
<comment type="subunit">
    <text evidence="7">Interacts with SMAD1, SMAD3, SMAD4, CPSF2 and CPSF3.</text>
</comment>
<feature type="zinc finger region" description="C3H1-type" evidence="10">
    <location>
        <begin position="721"/>
        <end position="747"/>
    </location>
</feature>
<keyword evidence="14" id="KW-1185">Reference proteome</keyword>
<feature type="compositionally biased region" description="Low complexity" evidence="11">
    <location>
        <begin position="371"/>
        <end position="390"/>
    </location>
</feature>
<protein>
    <recommendedName>
        <fullName evidence="8">Zinc finger CCCH domain-containing protein 3</fullName>
    </recommendedName>
    <alternativeName>
        <fullName evidence="9">Smad-interacting CPSF-like factor</fullName>
    </alternativeName>
</protein>
<dbReference type="GO" id="GO:0031124">
    <property type="term" value="P:mRNA 3'-end processing"/>
    <property type="evidence" value="ECO:0007669"/>
    <property type="project" value="Ensembl"/>
</dbReference>
<feature type="domain" description="C3H1-type" evidence="12">
    <location>
        <begin position="770"/>
        <end position="798"/>
    </location>
</feature>
<dbReference type="Gene3D" id="4.10.1000.10">
    <property type="entry name" value="Zinc finger, CCCH-type"/>
    <property type="match status" value="2"/>
</dbReference>
<dbReference type="FunCoup" id="H0XC66">
    <property type="interactions" value="2107"/>
</dbReference>